<dbReference type="AlphaFoldDB" id="A0A7S2X8L2"/>
<accession>A0A7S2X8L2</accession>
<reference evidence="3" key="1">
    <citation type="submission" date="2021-01" db="EMBL/GenBank/DDBJ databases">
        <authorList>
            <person name="Corre E."/>
            <person name="Pelletier E."/>
            <person name="Niang G."/>
            <person name="Scheremetjew M."/>
            <person name="Finn R."/>
            <person name="Kale V."/>
            <person name="Holt S."/>
            <person name="Cochrane G."/>
            <person name="Meng A."/>
            <person name="Brown T."/>
            <person name="Cohen L."/>
        </authorList>
    </citation>
    <scope>NUCLEOTIDE SEQUENCE</scope>
    <source>
        <strain evidence="3">CCMP622</strain>
    </source>
</reference>
<dbReference type="Gene3D" id="1.10.238.10">
    <property type="entry name" value="EF-hand"/>
    <property type="match status" value="1"/>
</dbReference>
<feature type="domain" description="EF-hand" evidence="2">
    <location>
        <begin position="56"/>
        <end position="91"/>
    </location>
</feature>
<feature type="domain" description="EF-hand" evidence="2">
    <location>
        <begin position="5"/>
        <end position="40"/>
    </location>
</feature>
<dbReference type="GO" id="GO:0005509">
    <property type="term" value="F:calcium ion binding"/>
    <property type="evidence" value="ECO:0007669"/>
    <property type="project" value="InterPro"/>
</dbReference>
<keyword evidence="1" id="KW-0106">Calcium</keyword>
<evidence type="ECO:0000313" key="3">
    <source>
        <dbReference type="EMBL" id="CAD9755177.1"/>
    </source>
</evidence>
<dbReference type="InterPro" id="IPR011992">
    <property type="entry name" value="EF-hand-dom_pair"/>
</dbReference>
<dbReference type="InterPro" id="IPR018247">
    <property type="entry name" value="EF_Hand_1_Ca_BS"/>
</dbReference>
<dbReference type="InterPro" id="IPR002048">
    <property type="entry name" value="EF_hand_dom"/>
</dbReference>
<dbReference type="SUPFAM" id="SSF47473">
    <property type="entry name" value="EF-hand"/>
    <property type="match status" value="1"/>
</dbReference>
<sequence length="247" mass="27820">MSQSAFEQAVEDFFGYMDRNGDGLVTIREAKDVMRVALIGVLGKDEKVDSKRLEDDVDRQVKLLLSKADFDHDKKISLEEFQTYYSTMVKRGMEPEVLMLDIKKATDVLKAHKFEKSPSQHKKEPKFPESAGLCIVRLAKKSQGNIAGRLKLFHTLMLNKGCRVRVSGSLRGMPAEKTFRMACELKGQEKNMGEFFSDINGSAEVDLDVEMPEDTQVKTLTKENCVTIVDAKSGKLVSNVQILELHK</sequence>
<dbReference type="SMART" id="SM00054">
    <property type="entry name" value="EFh"/>
    <property type="match status" value="2"/>
</dbReference>
<dbReference type="EMBL" id="HBHP01008941">
    <property type="protein sequence ID" value="CAD9755177.1"/>
    <property type="molecule type" value="Transcribed_RNA"/>
</dbReference>
<organism evidence="3">
    <name type="scientific">Lotharella oceanica</name>
    <dbReference type="NCBI Taxonomy" id="641309"/>
    <lineage>
        <taxon>Eukaryota</taxon>
        <taxon>Sar</taxon>
        <taxon>Rhizaria</taxon>
        <taxon>Cercozoa</taxon>
        <taxon>Chlorarachniophyceae</taxon>
        <taxon>Lotharella</taxon>
    </lineage>
</organism>
<dbReference type="PROSITE" id="PS50222">
    <property type="entry name" value="EF_HAND_2"/>
    <property type="match status" value="2"/>
</dbReference>
<evidence type="ECO:0000259" key="2">
    <source>
        <dbReference type="PROSITE" id="PS50222"/>
    </source>
</evidence>
<proteinExistence type="predicted"/>
<gene>
    <name evidence="3" type="ORF">LSP00402_LOCUS5583</name>
</gene>
<name>A0A7S2X8L2_9EUKA</name>
<dbReference type="Pfam" id="PF13499">
    <property type="entry name" value="EF-hand_7"/>
    <property type="match status" value="1"/>
</dbReference>
<evidence type="ECO:0000256" key="1">
    <source>
        <dbReference type="ARBA" id="ARBA00022837"/>
    </source>
</evidence>
<dbReference type="PROSITE" id="PS00018">
    <property type="entry name" value="EF_HAND_1"/>
    <property type="match status" value="1"/>
</dbReference>
<protein>
    <recommendedName>
        <fullName evidence="2">EF-hand domain-containing protein</fullName>
    </recommendedName>
</protein>